<keyword evidence="2" id="KW-1185">Reference proteome</keyword>
<dbReference type="InterPro" id="IPR011856">
    <property type="entry name" value="tRNA_endonuc-like_dom_sf"/>
</dbReference>
<dbReference type="Proteomes" id="UP000236379">
    <property type="component" value="Unassembled WGS sequence"/>
</dbReference>
<dbReference type="GO" id="GO:0003676">
    <property type="term" value="F:nucleic acid binding"/>
    <property type="evidence" value="ECO:0007669"/>
    <property type="project" value="InterPro"/>
</dbReference>
<accession>A0A2K3UYN9</accession>
<gene>
    <name evidence="1" type="ORF">CVO96_09985</name>
</gene>
<evidence type="ECO:0000313" key="1">
    <source>
        <dbReference type="EMBL" id="PNY81657.1"/>
    </source>
</evidence>
<reference evidence="1 2" key="1">
    <citation type="submission" date="2018-01" db="EMBL/GenBank/DDBJ databases">
        <title>Deinococcus koreensis sp. nov., a radiation-resistant bacterium isolated from river water.</title>
        <authorList>
            <person name="Choi A."/>
        </authorList>
    </citation>
    <scope>NUCLEOTIDE SEQUENCE [LARGE SCALE GENOMIC DNA]</scope>
    <source>
        <strain evidence="1 2">SJW1-2</strain>
    </source>
</reference>
<sequence length="185" mass="20731">MSDQQRLVNLHRQGLLNADLAKELNLSLATVKRWKKRLQLGVNCPDNLLGRQGERFVLAEAGRLSLPASHSGPHHHPYDLMIAGQRVDVKTASYSPAYSGWRFRLPRERSSFYSSARRTPKAYERDCDWLALVGLSRVERVPAFLHFVRPAATLTNVTLHPADFPGGFTANWGDTDLTTSLRPAA</sequence>
<evidence type="ECO:0000313" key="2">
    <source>
        <dbReference type="Proteomes" id="UP000236379"/>
    </source>
</evidence>
<name>A0A2K3UYN9_9DEIO</name>
<dbReference type="AlphaFoldDB" id="A0A2K3UYN9"/>
<dbReference type="RefSeq" id="WP_103312098.1">
    <property type="nucleotide sequence ID" value="NZ_PPPD01000001.1"/>
</dbReference>
<protein>
    <submittedName>
        <fullName evidence="1">Uncharacterized protein</fullName>
    </submittedName>
</protein>
<dbReference type="OrthoDB" id="67666at2"/>
<dbReference type="Gene3D" id="3.40.1350.10">
    <property type="match status" value="1"/>
</dbReference>
<comment type="caution">
    <text evidence="1">The sequence shown here is derived from an EMBL/GenBank/DDBJ whole genome shotgun (WGS) entry which is preliminary data.</text>
</comment>
<dbReference type="EMBL" id="PPPD01000001">
    <property type="protein sequence ID" value="PNY81657.1"/>
    <property type="molecule type" value="Genomic_DNA"/>
</dbReference>
<proteinExistence type="predicted"/>
<organism evidence="1 2">
    <name type="scientific">Deinococcus koreensis</name>
    <dbReference type="NCBI Taxonomy" id="2054903"/>
    <lineage>
        <taxon>Bacteria</taxon>
        <taxon>Thermotogati</taxon>
        <taxon>Deinococcota</taxon>
        <taxon>Deinococci</taxon>
        <taxon>Deinococcales</taxon>
        <taxon>Deinococcaceae</taxon>
        <taxon>Deinococcus</taxon>
    </lineage>
</organism>